<evidence type="ECO:0000313" key="2">
    <source>
        <dbReference type="Proteomes" id="UP000198397"/>
    </source>
</evidence>
<sequence>MVGVMQQDVIASDFSKQLVGTIAVVVDEPWVWLWIPCWEFQLIVVEFKQSKIVVQPERLGEFEQFAFADF</sequence>
<dbReference type="Proteomes" id="UP000198397">
    <property type="component" value="Unassembled WGS sequence"/>
</dbReference>
<reference evidence="1 2" key="1">
    <citation type="submission" date="2017-06" db="EMBL/GenBank/DDBJ databases">
        <authorList>
            <person name="Kim H.J."/>
            <person name="Triplett B.A."/>
        </authorList>
    </citation>
    <scope>NUCLEOTIDE SEQUENCE [LARGE SCALE GENOMIC DNA]</scope>
    <source>
        <strain evidence="1 2">DSM 8800</strain>
    </source>
</reference>
<dbReference type="EMBL" id="FZNQ01000001">
    <property type="protein sequence ID" value="SNR25796.1"/>
    <property type="molecule type" value="Genomic_DNA"/>
</dbReference>
<dbReference type="AlphaFoldDB" id="A0A238UUU0"/>
<gene>
    <name evidence="1" type="ORF">SAMN06264855_101404</name>
</gene>
<evidence type="ECO:0000313" key="1">
    <source>
        <dbReference type="EMBL" id="SNR25796.1"/>
    </source>
</evidence>
<organism evidence="1 2">
    <name type="scientific">Halorubrum vacuolatum</name>
    <name type="common">Natronobacterium vacuolatum</name>
    <dbReference type="NCBI Taxonomy" id="63740"/>
    <lineage>
        <taxon>Archaea</taxon>
        <taxon>Methanobacteriati</taxon>
        <taxon>Methanobacteriota</taxon>
        <taxon>Stenosarchaea group</taxon>
        <taxon>Halobacteria</taxon>
        <taxon>Halobacteriales</taxon>
        <taxon>Haloferacaceae</taxon>
        <taxon>Halorubrum</taxon>
    </lineage>
</organism>
<protein>
    <submittedName>
        <fullName evidence="1">Uncharacterized protein</fullName>
    </submittedName>
</protein>
<proteinExistence type="predicted"/>
<keyword evidence="2" id="KW-1185">Reference proteome</keyword>
<accession>A0A238UUU0</accession>
<name>A0A238UUU0_HALVU</name>